<feature type="transmembrane region" description="Helical" evidence="1">
    <location>
        <begin position="12"/>
        <end position="31"/>
    </location>
</feature>
<protein>
    <submittedName>
        <fullName evidence="2">Uncharacterized protein</fullName>
    </submittedName>
</protein>
<evidence type="ECO:0000256" key="1">
    <source>
        <dbReference type="SAM" id="Phobius"/>
    </source>
</evidence>
<evidence type="ECO:0000313" key="3">
    <source>
        <dbReference type="Proteomes" id="UP000190140"/>
    </source>
</evidence>
<dbReference type="STRING" id="29349.CLOTH_09940"/>
<dbReference type="OrthoDB" id="1747159at2"/>
<dbReference type="AlphaFoldDB" id="A0A1V4I772"/>
<dbReference type="Proteomes" id="UP000190140">
    <property type="component" value="Unassembled WGS sequence"/>
</dbReference>
<comment type="caution">
    <text evidence="2">The sequence shown here is derived from an EMBL/GenBank/DDBJ whole genome shotgun (WGS) entry which is preliminary data.</text>
</comment>
<name>A0A1V4I772_9FIRM</name>
<organism evidence="2 3">
    <name type="scientific">Alkalithermobacter paradoxus</name>
    <dbReference type="NCBI Taxonomy" id="29349"/>
    <lineage>
        <taxon>Bacteria</taxon>
        <taxon>Bacillati</taxon>
        <taxon>Bacillota</taxon>
        <taxon>Clostridia</taxon>
        <taxon>Peptostreptococcales</taxon>
        <taxon>Tepidibacteraceae</taxon>
        <taxon>Alkalithermobacter</taxon>
    </lineage>
</organism>
<evidence type="ECO:0000313" key="2">
    <source>
        <dbReference type="EMBL" id="OPJ55816.1"/>
    </source>
</evidence>
<keyword evidence="1" id="KW-1133">Transmembrane helix</keyword>
<keyword evidence="1" id="KW-0812">Transmembrane</keyword>
<keyword evidence="3" id="KW-1185">Reference proteome</keyword>
<dbReference type="EMBL" id="MZGW01000003">
    <property type="protein sequence ID" value="OPJ55816.1"/>
    <property type="molecule type" value="Genomic_DNA"/>
</dbReference>
<keyword evidence="1" id="KW-0472">Membrane</keyword>
<dbReference type="RefSeq" id="WP_079411784.1">
    <property type="nucleotide sequence ID" value="NZ_MZGW01000003.1"/>
</dbReference>
<accession>A0A1V4I772</accession>
<gene>
    <name evidence="2" type="ORF">CLOTH_09940</name>
</gene>
<reference evidence="2 3" key="1">
    <citation type="submission" date="2017-03" db="EMBL/GenBank/DDBJ databases">
        <title>Genome sequence of Clostridium thermoalcaliphilum DSM 7309.</title>
        <authorList>
            <person name="Poehlein A."/>
            <person name="Daniel R."/>
        </authorList>
    </citation>
    <scope>NUCLEOTIDE SEQUENCE [LARGE SCALE GENOMIC DNA]</scope>
    <source>
        <strain evidence="2 3">DSM 7309</strain>
    </source>
</reference>
<proteinExistence type="predicted"/>
<sequence length="341" mass="39718">MIISKKDMIRLSFIVLIFIVVATVSYNIAIYKDRNYKMGGYIYNKNMNSEISTFSSEEDYFHGERFGRPSKDKALKLKYNPNNFSESKTNSNILEGYPSRYDSSEDVIHAYYSILKNASNMIGFQGGCGAIGWANVPYKYAYNLLSSGSKEKISLKKFEDSFSGVGQTILLKLRKAYRPENTSDNIDYYFVEIEIITGKPYSEGKDLTPQPSYFAYYYGIVTTEYSEKDGWKIRSVDYIPEDFLCAPWHLWSWDSSYFVNIIYGEWYNLIDKIDSVEKDNSSISIYASGKNKKYRFDFVELTNGEDILLNEYINEDGKWKEVNIIKEQDKWYKLSILKFLD</sequence>